<evidence type="ECO:0000313" key="1">
    <source>
        <dbReference type="EMBL" id="KAK3273926.1"/>
    </source>
</evidence>
<dbReference type="EMBL" id="LGRX02008124">
    <property type="protein sequence ID" value="KAK3273926.1"/>
    <property type="molecule type" value="Genomic_DNA"/>
</dbReference>
<evidence type="ECO:0000313" key="2">
    <source>
        <dbReference type="Proteomes" id="UP001190700"/>
    </source>
</evidence>
<sequence>MVSALQTTFVTKEIGFAPLFKLDDATLPIRGEQSFVFNTRAAGDWMDSSSSAFPSDGKRVLLEFARRMLPSGDPFQGQSDMLSVRVLASVDPHDAINDFIAALKAARTRATLLNEDVKTLFIKALDQTFYQPVVSRLLLRDQRAAHDLYTIQQWYFMERYERATDSPDSDIADLRTMVLDLKRQLAALTNSNDSPPAINCGFTPRAGKASRQMKNRDGLSAYSFNEEAENSVLAARFQHAIDNDNAEEFEALCVLAGGKPDIVADISACSFCEEDGEALISAIDEYTDMARRVDTGMLNVNTFTANVPVVSEAVTHSPAASVSSGEDWTAASHPAAAKTRLWEDHSWFGPLFADFIVAPPVGGAGRAASSALITTTLPPDGSPDEC</sequence>
<name>A0AAE0G9A3_9CHLO</name>
<dbReference type="Proteomes" id="UP001190700">
    <property type="component" value="Unassembled WGS sequence"/>
</dbReference>
<organism evidence="1 2">
    <name type="scientific">Cymbomonas tetramitiformis</name>
    <dbReference type="NCBI Taxonomy" id="36881"/>
    <lineage>
        <taxon>Eukaryota</taxon>
        <taxon>Viridiplantae</taxon>
        <taxon>Chlorophyta</taxon>
        <taxon>Pyramimonadophyceae</taxon>
        <taxon>Pyramimonadales</taxon>
        <taxon>Pyramimonadaceae</taxon>
        <taxon>Cymbomonas</taxon>
    </lineage>
</organism>
<proteinExistence type="predicted"/>
<dbReference type="AlphaFoldDB" id="A0AAE0G9A3"/>
<accession>A0AAE0G9A3</accession>
<reference evidence="1 2" key="1">
    <citation type="journal article" date="2015" name="Genome Biol. Evol.">
        <title>Comparative Genomics of a Bacterivorous Green Alga Reveals Evolutionary Causalities and Consequences of Phago-Mixotrophic Mode of Nutrition.</title>
        <authorList>
            <person name="Burns J.A."/>
            <person name="Paasch A."/>
            <person name="Narechania A."/>
            <person name="Kim E."/>
        </authorList>
    </citation>
    <scope>NUCLEOTIDE SEQUENCE [LARGE SCALE GENOMIC DNA]</scope>
    <source>
        <strain evidence="1 2">PLY_AMNH</strain>
    </source>
</reference>
<protein>
    <submittedName>
        <fullName evidence="1">Uncharacterized protein</fullName>
    </submittedName>
</protein>
<keyword evidence="2" id="KW-1185">Reference proteome</keyword>
<gene>
    <name evidence="1" type="ORF">CYMTET_17861</name>
</gene>
<comment type="caution">
    <text evidence="1">The sequence shown here is derived from an EMBL/GenBank/DDBJ whole genome shotgun (WGS) entry which is preliminary data.</text>
</comment>